<name>A0A1B2DN39_9BACL</name>
<evidence type="ECO:0000313" key="2">
    <source>
        <dbReference type="EMBL" id="ANY69130.1"/>
    </source>
</evidence>
<gene>
    <name evidence="2" type="ORF">BBD42_23590</name>
</gene>
<reference evidence="2" key="1">
    <citation type="submission" date="2016-08" db="EMBL/GenBank/DDBJ databases">
        <title>Complete Genome Seqeunce of Paenibacillus sp. BIHB 4019 from tea rhizoplane.</title>
        <authorList>
            <person name="Thakur R."/>
            <person name="Swarnkar M.K."/>
            <person name="Gulati A."/>
        </authorList>
    </citation>
    <scope>NUCLEOTIDE SEQUENCE [LARGE SCALE GENOMIC DNA]</scope>
    <source>
        <strain evidence="2">BIHB4019</strain>
    </source>
</reference>
<feature type="transmembrane region" description="Helical" evidence="1">
    <location>
        <begin position="24"/>
        <end position="43"/>
    </location>
</feature>
<dbReference type="AlphaFoldDB" id="A0A1B2DN39"/>
<protein>
    <submittedName>
        <fullName evidence="2">Uncharacterized protein</fullName>
    </submittedName>
</protein>
<feature type="transmembrane region" description="Helical" evidence="1">
    <location>
        <begin position="162"/>
        <end position="180"/>
    </location>
</feature>
<proteinExistence type="predicted"/>
<keyword evidence="1" id="KW-1133">Transmembrane helix</keyword>
<feature type="transmembrane region" description="Helical" evidence="1">
    <location>
        <begin position="116"/>
        <end position="142"/>
    </location>
</feature>
<keyword evidence="1" id="KW-0812">Transmembrane</keyword>
<organism evidence="2">
    <name type="scientific">Paenibacillus sp. BIHB 4019</name>
    <dbReference type="NCBI Taxonomy" id="1870819"/>
    <lineage>
        <taxon>Bacteria</taxon>
        <taxon>Bacillati</taxon>
        <taxon>Bacillota</taxon>
        <taxon>Bacilli</taxon>
        <taxon>Bacillales</taxon>
        <taxon>Paenibacillaceae</taxon>
        <taxon>Paenibacillus</taxon>
    </lineage>
</organism>
<evidence type="ECO:0000256" key="1">
    <source>
        <dbReference type="SAM" id="Phobius"/>
    </source>
</evidence>
<accession>A0A1B2DN39</accession>
<feature type="transmembrane region" description="Helical" evidence="1">
    <location>
        <begin position="186"/>
        <end position="204"/>
    </location>
</feature>
<keyword evidence="1" id="KW-0472">Membrane</keyword>
<sequence length="213" mass="24029">MFDALAVVILMFKIFRQSLREHKYIIALLCAISSCSSYLFRVVLDLSPVLDMLVQIMIFLLFNRFLLKVKVFYSWIMVATGFGVFVALQLPVYYVATLFGVNESVAATSGGSGIEIIQILTDSAAVMIGAIFKVFNLGFAFIVIPPHDFDIREKFFIGTNRLIIISTLAIAVTIIAALYITIHFNVVMFIYPLVLLALIILYYLSSRRDREDD</sequence>
<feature type="transmembrane region" description="Helical" evidence="1">
    <location>
        <begin position="74"/>
        <end position="96"/>
    </location>
</feature>
<feature type="transmembrane region" description="Helical" evidence="1">
    <location>
        <begin position="49"/>
        <end position="67"/>
    </location>
</feature>
<dbReference type="EMBL" id="CP016808">
    <property type="protein sequence ID" value="ANY69130.1"/>
    <property type="molecule type" value="Genomic_DNA"/>
</dbReference>